<evidence type="ECO:0000256" key="1">
    <source>
        <dbReference type="SAM" id="MobiDB-lite"/>
    </source>
</evidence>
<evidence type="ECO:0000313" key="2">
    <source>
        <dbReference type="EMBL" id="TKA54408.1"/>
    </source>
</evidence>
<feature type="compositionally biased region" description="Pro residues" evidence="1">
    <location>
        <begin position="278"/>
        <end position="288"/>
    </location>
</feature>
<sequence>MSDCSSFIDDCPYTPEAEATKQRAPADGASRFPKKGKGGESSHETTDGKSPSLRGSRGTYGSAIDDRSIMTDSDQGRRPEEKTGPIRSVADRTGGHFRNNSSSTQSYIDIGSTIPDDPARSQLDTSRTLSMSADLLRRLHKATNPSDLRSESDNKPPVATQHKQKPSKPRKRSPARDASHARRAAVELPILLSPLVIKSKKGKAVLIAVPDAQPTAKRDPSKEATARKPTTPVADAHGPEEATTPTRATVWESPAAKRPSPRAVITGKDGRLTTVDLPQPPWVPPPAPSSGHASPPSRDAIAKTKE</sequence>
<feature type="non-terminal residue" evidence="2">
    <location>
        <position position="306"/>
    </location>
</feature>
<comment type="caution">
    <text evidence="2">The sequence shown here is derived from an EMBL/GenBank/DDBJ whole genome shotgun (WGS) entry which is preliminary data.</text>
</comment>
<feature type="compositionally biased region" description="Basic and acidic residues" evidence="1">
    <location>
        <begin position="64"/>
        <end position="94"/>
    </location>
</feature>
<feature type="compositionally biased region" description="Polar residues" evidence="1">
    <location>
        <begin position="98"/>
        <end position="107"/>
    </location>
</feature>
<feature type="compositionally biased region" description="Polar residues" evidence="1">
    <location>
        <begin position="122"/>
        <end position="131"/>
    </location>
</feature>
<feature type="region of interest" description="Disordered" evidence="1">
    <location>
        <begin position="1"/>
        <end position="182"/>
    </location>
</feature>
<organism evidence="2 3">
    <name type="scientific">Cryomyces minteri</name>
    <dbReference type="NCBI Taxonomy" id="331657"/>
    <lineage>
        <taxon>Eukaryota</taxon>
        <taxon>Fungi</taxon>
        <taxon>Dikarya</taxon>
        <taxon>Ascomycota</taxon>
        <taxon>Pezizomycotina</taxon>
        <taxon>Dothideomycetes</taxon>
        <taxon>Dothideomycetes incertae sedis</taxon>
        <taxon>Cryomyces</taxon>
    </lineage>
</organism>
<feature type="compositionally biased region" description="Basic and acidic residues" evidence="1">
    <location>
        <begin position="37"/>
        <end position="47"/>
    </location>
</feature>
<evidence type="ECO:0000313" key="3">
    <source>
        <dbReference type="Proteomes" id="UP000308768"/>
    </source>
</evidence>
<feature type="region of interest" description="Disordered" evidence="1">
    <location>
        <begin position="208"/>
        <end position="306"/>
    </location>
</feature>
<dbReference type="AlphaFoldDB" id="A0A4U0VXC6"/>
<gene>
    <name evidence="2" type="ORF">B0A49_12375</name>
</gene>
<proteinExistence type="predicted"/>
<name>A0A4U0VXC6_9PEZI</name>
<feature type="compositionally biased region" description="Basic and acidic residues" evidence="1">
    <location>
        <begin position="216"/>
        <end position="226"/>
    </location>
</feature>
<protein>
    <submittedName>
        <fullName evidence="2">Uncharacterized protein</fullName>
    </submittedName>
</protein>
<feature type="compositionally biased region" description="Basic residues" evidence="1">
    <location>
        <begin position="162"/>
        <end position="173"/>
    </location>
</feature>
<dbReference type="Proteomes" id="UP000308768">
    <property type="component" value="Unassembled WGS sequence"/>
</dbReference>
<accession>A0A4U0VXC6</accession>
<keyword evidence="3" id="KW-1185">Reference proteome</keyword>
<reference evidence="2 3" key="1">
    <citation type="submission" date="2017-03" db="EMBL/GenBank/DDBJ databases">
        <title>Genomes of endolithic fungi from Antarctica.</title>
        <authorList>
            <person name="Coleine C."/>
            <person name="Masonjones S."/>
            <person name="Stajich J.E."/>
        </authorList>
    </citation>
    <scope>NUCLEOTIDE SEQUENCE [LARGE SCALE GENOMIC DNA]</scope>
    <source>
        <strain evidence="2 3">CCFEE 5187</strain>
    </source>
</reference>
<dbReference type="EMBL" id="NAJN01002308">
    <property type="protein sequence ID" value="TKA54408.1"/>
    <property type="molecule type" value="Genomic_DNA"/>
</dbReference>